<organism evidence="10 11">
    <name type="scientific">Bursaphelenchus okinawaensis</name>
    <dbReference type="NCBI Taxonomy" id="465554"/>
    <lineage>
        <taxon>Eukaryota</taxon>
        <taxon>Metazoa</taxon>
        <taxon>Ecdysozoa</taxon>
        <taxon>Nematoda</taxon>
        <taxon>Chromadorea</taxon>
        <taxon>Rhabditida</taxon>
        <taxon>Tylenchina</taxon>
        <taxon>Tylenchomorpha</taxon>
        <taxon>Aphelenchoidea</taxon>
        <taxon>Aphelenchoididae</taxon>
        <taxon>Bursaphelenchus</taxon>
    </lineage>
</organism>
<proteinExistence type="predicted"/>
<evidence type="ECO:0000256" key="5">
    <source>
        <dbReference type="ARBA" id="ARBA00022833"/>
    </source>
</evidence>
<keyword evidence="5" id="KW-0862">Zinc</keyword>
<dbReference type="PROSITE" id="PS50157">
    <property type="entry name" value="ZINC_FINGER_C2H2_2"/>
    <property type="match status" value="3"/>
</dbReference>
<keyword evidence="6" id="KW-0539">Nucleus</keyword>
<dbReference type="GO" id="GO:0000981">
    <property type="term" value="F:DNA-binding transcription factor activity, RNA polymerase II-specific"/>
    <property type="evidence" value="ECO:0007669"/>
    <property type="project" value="TreeGrafter"/>
</dbReference>
<dbReference type="InterPro" id="IPR013087">
    <property type="entry name" value="Znf_C2H2_type"/>
</dbReference>
<dbReference type="EMBL" id="CAJFCW020000005">
    <property type="protein sequence ID" value="CAG9116871.1"/>
    <property type="molecule type" value="Genomic_DNA"/>
</dbReference>
<feature type="domain" description="C2H2-type" evidence="9">
    <location>
        <begin position="334"/>
        <end position="363"/>
    </location>
</feature>
<dbReference type="AlphaFoldDB" id="A0A811L569"/>
<keyword evidence="3" id="KW-0677">Repeat</keyword>
<dbReference type="PANTHER" id="PTHR23235:SF120">
    <property type="entry name" value="KRUPPEL-LIKE FACTOR 15"/>
    <property type="match status" value="1"/>
</dbReference>
<dbReference type="PROSITE" id="PS00028">
    <property type="entry name" value="ZINC_FINGER_C2H2_1"/>
    <property type="match status" value="3"/>
</dbReference>
<evidence type="ECO:0000256" key="7">
    <source>
        <dbReference type="PROSITE-ProRule" id="PRU00042"/>
    </source>
</evidence>
<dbReference type="OrthoDB" id="4748970at2759"/>
<evidence type="ECO:0000256" key="6">
    <source>
        <dbReference type="ARBA" id="ARBA00023242"/>
    </source>
</evidence>
<evidence type="ECO:0000256" key="1">
    <source>
        <dbReference type="ARBA" id="ARBA00004123"/>
    </source>
</evidence>
<feature type="compositionally biased region" description="Polar residues" evidence="8">
    <location>
        <begin position="68"/>
        <end position="81"/>
    </location>
</feature>
<gene>
    <name evidence="10" type="ORF">BOKJ2_LOCUS9838</name>
</gene>
<sequence>MQRYDHYSHDQLQFYNPSTFCEDNECCMEPTYATNPLVHHQLKLEPYSEYYYPMEFYAEYQPNYIPTSEHLNQPQSSYELSSSRHDSASEALSRSNMDSESRRSQMTSSLPCSSTLASDLPCISFLESDISCKSSRLHDLSCISSQTSELPCISSMVSELPCRASDLPPLASELHCPPFMPPNSSCLQPMTSSCPLTMPSNPSCRSSLTSESMCSTTSEHHNLSYKYSPGSEFSSSSSPTNFSVISLSPGCSSSHSSCSSTLMNVHLPPDICAKVFCPPSAVNPSGHHRMPRRNKVELQEKRNYKCNVLGCTKVYTKSSHLKAHQRIHTGEKPYTCLWPNCNWRFARSDELTRHLRKHTGAKPFRCPNCARCFARSDHLQLHMKRHEPKAGRQSW</sequence>
<evidence type="ECO:0000256" key="2">
    <source>
        <dbReference type="ARBA" id="ARBA00022723"/>
    </source>
</evidence>
<evidence type="ECO:0000259" key="9">
    <source>
        <dbReference type="PROSITE" id="PS50157"/>
    </source>
</evidence>
<dbReference type="Gene3D" id="3.30.160.60">
    <property type="entry name" value="Classic Zinc Finger"/>
    <property type="match status" value="3"/>
</dbReference>
<feature type="region of interest" description="Disordered" evidence="8">
    <location>
        <begin position="68"/>
        <end position="115"/>
    </location>
</feature>
<dbReference type="Pfam" id="PF00096">
    <property type="entry name" value="zf-C2H2"/>
    <property type="match status" value="3"/>
</dbReference>
<protein>
    <recommendedName>
        <fullName evidence="9">C2H2-type domain-containing protein</fullName>
    </recommendedName>
</protein>
<dbReference type="EMBL" id="CAJFDH010000005">
    <property type="protein sequence ID" value="CAD5222827.1"/>
    <property type="molecule type" value="Genomic_DNA"/>
</dbReference>
<evidence type="ECO:0000313" key="11">
    <source>
        <dbReference type="Proteomes" id="UP000614601"/>
    </source>
</evidence>
<accession>A0A811L569</accession>
<reference evidence="10" key="1">
    <citation type="submission" date="2020-09" db="EMBL/GenBank/DDBJ databases">
        <authorList>
            <person name="Kikuchi T."/>
        </authorList>
    </citation>
    <scope>NUCLEOTIDE SEQUENCE</scope>
    <source>
        <strain evidence="10">SH1</strain>
    </source>
</reference>
<dbReference type="GO" id="GO:0005634">
    <property type="term" value="C:nucleus"/>
    <property type="evidence" value="ECO:0007669"/>
    <property type="project" value="UniProtKB-SubCell"/>
</dbReference>
<dbReference type="Proteomes" id="UP000783686">
    <property type="component" value="Unassembled WGS sequence"/>
</dbReference>
<dbReference type="InterPro" id="IPR036236">
    <property type="entry name" value="Znf_C2H2_sf"/>
</dbReference>
<evidence type="ECO:0000256" key="3">
    <source>
        <dbReference type="ARBA" id="ARBA00022737"/>
    </source>
</evidence>
<dbReference type="SMART" id="SM00355">
    <property type="entry name" value="ZnF_C2H2"/>
    <property type="match status" value="3"/>
</dbReference>
<feature type="domain" description="C2H2-type" evidence="9">
    <location>
        <begin position="304"/>
        <end position="333"/>
    </location>
</feature>
<dbReference type="GO" id="GO:0008270">
    <property type="term" value="F:zinc ion binding"/>
    <property type="evidence" value="ECO:0007669"/>
    <property type="project" value="UniProtKB-KW"/>
</dbReference>
<name>A0A811L569_9BILA</name>
<dbReference type="Proteomes" id="UP000614601">
    <property type="component" value="Unassembled WGS sequence"/>
</dbReference>
<dbReference type="FunFam" id="3.30.160.60:FF:000125">
    <property type="entry name" value="Putative zinc finger protein 143"/>
    <property type="match status" value="1"/>
</dbReference>
<evidence type="ECO:0000256" key="4">
    <source>
        <dbReference type="ARBA" id="ARBA00022771"/>
    </source>
</evidence>
<keyword evidence="2" id="KW-0479">Metal-binding</keyword>
<keyword evidence="4 7" id="KW-0863">Zinc-finger</keyword>
<dbReference type="GO" id="GO:0000978">
    <property type="term" value="F:RNA polymerase II cis-regulatory region sequence-specific DNA binding"/>
    <property type="evidence" value="ECO:0007669"/>
    <property type="project" value="TreeGrafter"/>
</dbReference>
<evidence type="ECO:0000313" key="10">
    <source>
        <dbReference type="EMBL" id="CAD5222827.1"/>
    </source>
</evidence>
<feature type="compositionally biased region" description="Polar residues" evidence="8">
    <location>
        <begin position="104"/>
        <end position="115"/>
    </location>
</feature>
<dbReference type="FunFam" id="3.30.160.60:FF:000018">
    <property type="entry name" value="Krueppel-like factor 15"/>
    <property type="match status" value="1"/>
</dbReference>
<comment type="caution">
    <text evidence="10">The sequence shown here is derived from an EMBL/GenBank/DDBJ whole genome shotgun (WGS) entry which is preliminary data.</text>
</comment>
<dbReference type="FunFam" id="3.30.160.60:FF:000072">
    <property type="entry name" value="zinc finger protein 143 isoform X1"/>
    <property type="match status" value="1"/>
</dbReference>
<keyword evidence="11" id="KW-1185">Reference proteome</keyword>
<feature type="domain" description="C2H2-type" evidence="9">
    <location>
        <begin position="364"/>
        <end position="391"/>
    </location>
</feature>
<dbReference type="PANTHER" id="PTHR23235">
    <property type="entry name" value="KRUEPPEL-LIKE TRANSCRIPTION FACTOR"/>
    <property type="match status" value="1"/>
</dbReference>
<dbReference type="SUPFAM" id="SSF57667">
    <property type="entry name" value="beta-beta-alpha zinc fingers"/>
    <property type="match status" value="1"/>
</dbReference>
<evidence type="ECO:0000256" key="8">
    <source>
        <dbReference type="SAM" id="MobiDB-lite"/>
    </source>
</evidence>
<comment type="subcellular location">
    <subcellularLocation>
        <location evidence="1">Nucleus</location>
    </subcellularLocation>
</comment>